<evidence type="ECO:0000256" key="1">
    <source>
        <dbReference type="SAM" id="MobiDB-lite"/>
    </source>
</evidence>
<accession>A0AB34HBS9</accession>
<dbReference type="EMBL" id="JAIQCJ010001602">
    <property type="protein sequence ID" value="KAJ8788647.1"/>
    <property type="molecule type" value="Genomic_DNA"/>
</dbReference>
<comment type="caution">
    <text evidence="2">The sequence shown here is derived from an EMBL/GenBank/DDBJ whole genome shotgun (WGS) entry which is preliminary data.</text>
</comment>
<evidence type="ECO:0000313" key="2">
    <source>
        <dbReference type="EMBL" id="KAJ8788647.1"/>
    </source>
</evidence>
<gene>
    <name evidence="2" type="ORF">J1605_005378</name>
</gene>
<reference evidence="2 3" key="1">
    <citation type="submission" date="2022-11" db="EMBL/GenBank/DDBJ databases">
        <title>Whole genome sequence of Eschrichtius robustus ER-17-0199.</title>
        <authorList>
            <person name="Bruniche-Olsen A."/>
            <person name="Black A.N."/>
            <person name="Fields C.J."/>
            <person name="Walden K."/>
            <person name="Dewoody J.A."/>
        </authorList>
    </citation>
    <scope>NUCLEOTIDE SEQUENCE [LARGE SCALE GENOMIC DNA]</scope>
    <source>
        <strain evidence="2">ER-17-0199</strain>
        <tissue evidence="2">Blubber</tissue>
    </source>
</reference>
<protein>
    <submittedName>
        <fullName evidence="2">Uncharacterized protein</fullName>
    </submittedName>
</protein>
<feature type="compositionally biased region" description="Polar residues" evidence="1">
    <location>
        <begin position="1"/>
        <end position="14"/>
    </location>
</feature>
<feature type="compositionally biased region" description="Basic and acidic residues" evidence="1">
    <location>
        <begin position="28"/>
        <end position="39"/>
    </location>
</feature>
<evidence type="ECO:0000313" key="3">
    <source>
        <dbReference type="Proteomes" id="UP001159641"/>
    </source>
</evidence>
<feature type="region of interest" description="Disordered" evidence="1">
    <location>
        <begin position="1"/>
        <end position="39"/>
    </location>
</feature>
<keyword evidence="3" id="KW-1185">Reference proteome</keyword>
<dbReference type="Proteomes" id="UP001159641">
    <property type="component" value="Unassembled WGS sequence"/>
</dbReference>
<proteinExistence type="predicted"/>
<feature type="region of interest" description="Disordered" evidence="1">
    <location>
        <begin position="52"/>
        <end position="73"/>
    </location>
</feature>
<dbReference type="AlphaFoldDB" id="A0AB34HBS9"/>
<name>A0AB34HBS9_ESCRO</name>
<organism evidence="2 3">
    <name type="scientific">Eschrichtius robustus</name>
    <name type="common">California gray whale</name>
    <name type="synonym">Eschrichtius gibbosus</name>
    <dbReference type="NCBI Taxonomy" id="9764"/>
    <lineage>
        <taxon>Eukaryota</taxon>
        <taxon>Metazoa</taxon>
        <taxon>Chordata</taxon>
        <taxon>Craniata</taxon>
        <taxon>Vertebrata</taxon>
        <taxon>Euteleostomi</taxon>
        <taxon>Mammalia</taxon>
        <taxon>Eutheria</taxon>
        <taxon>Laurasiatheria</taxon>
        <taxon>Artiodactyla</taxon>
        <taxon>Whippomorpha</taxon>
        <taxon>Cetacea</taxon>
        <taxon>Mysticeti</taxon>
        <taxon>Eschrichtiidae</taxon>
        <taxon>Eschrichtius</taxon>
    </lineage>
</organism>
<sequence>MGMSSTSSAEQNAQGELKRSGFQPARPNHYEACRNQKDARRVSDITCDAWSFSHVPSPPHPGRPLQKRTRTSASALLATHNAPQHRTVAKAAFRRRVSE</sequence>